<feature type="transmembrane region" description="Helical" evidence="1">
    <location>
        <begin position="110"/>
        <end position="134"/>
    </location>
</feature>
<dbReference type="OrthoDB" id="7188487at2"/>
<dbReference type="Proteomes" id="UP000183180">
    <property type="component" value="Unassembled WGS sequence"/>
</dbReference>
<evidence type="ECO:0000313" key="2">
    <source>
        <dbReference type="EMBL" id="SDU62985.1"/>
    </source>
</evidence>
<accession>A0A1H2K3T6</accession>
<keyword evidence="1" id="KW-1133">Transmembrane helix</keyword>
<sequence length="211" mass="21835">MATFSMLRWVGVVTAAESAGFLIPVAGFAISGIAGFPPGWTWLFMVACGAGEGALLGFGQAMALRGTLWQVPTSKWVPATAVGAMLAWSLGMAPSSLIDLGVDIDFGNPLTWMVTGAGAVVLLVSIPSAQYVVLRGRLPGAWQWIPVNVAAWAAGLVFTFLPGPFVDESTPGAVMAGAFVLAGICMAATVAVVTGLWWRSRPVLAEPALQT</sequence>
<evidence type="ECO:0000313" key="3">
    <source>
        <dbReference type="Proteomes" id="UP000183180"/>
    </source>
</evidence>
<feature type="transmembrane region" description="Helical" evidence="1">
    <location>
        <begin position="141"/>
        <end position="161"/>
    </location>
</feature>
<organism evidence="2 3">
    <name type="scientific">Gordonia westfalica</name>
    <dbReference type="NCBI Taxonomy" id="158898"/>
    <lineage>
        <taxon>Bacteria</taxon>
        <taxon>Bacillati</taxon>
        <taxon>Actinomycetota</taxon>
        <taxon>Actinomycetes</taxon>
        <taxon>Mycobacteriales</taxon>
        <taxon>Gordoniaceae</taxon>
        <taxon>Gordonia</taxon>
    </lineage>
</organism>
<dbReference type="EMBL" id="FNLM01000034">
    <property type="protein sequence ID" value="SDU62985.1"/>
    <property type="molecule type" value="Genomic_DNA"/>
</dbReference>
<dbReference type="AlphaFoldDB" id="A0A1H2K3T6"/>
<feature type="transmembrane region" description="Helical" evidence="1">
    <location>
        <begin position="173"/>
        <end position="198"/>
    </location>
</feature>
<protein>
    <submittedName>
        <fullName evidence="2">Uncharacterized protein</fullName>
    </submittedName>
</protein>
<name>A0A1H2K3T6_9ACTN</name>
<proteinExistence type="predicted"/>
<feature type="transmembrane region" description="Helical" evidence="1">
    <location>
        <begin position="12"/>
        <end position="36"/>
    </location>
</feature>
<evidence type="ECO:0000256" key="1">
    <source>
        <dbReference type="SAM" id="Phobius"/>
    </source>
</evidence>
<dbReference type="STRING" id="158898.SAMN04488548_1342788"/>
<keyword evidence="1" id="KW-0812">Transmembrane</keyword>
<feature type="transmembrane region" description="Helical" evidence="1">
    <location>
        <begin position="42"/>
        <end position="64"/>
    </location>
</feature>
<keyword evidence="1" id="KW-0472">Membrane</keyword>
<reference evidence="2 3" key="1">
    <citation type="submission" date="2016-10" db="EMBL/GenBank/DDBJ databases">
        <authorList>
            <person name="de Groot N.N."/>
        </authorList>
    </citation>
    <scope>NUCLEOTIDE SEQUENCE [LARGE SCALE GENOMIC DNA]</scope>
    <source>
        <strain evidence="2 3">DSM 44215</strain>
    </source>
</reference>
<dbReference type="RefSeq" id="WP_074851291.1">
    <property type="nucleotide sequence ID" value="NZ_FNLM01000034.1"/>
</dbReference>
<feature type="transmembrane region" description="Helical" evidence="1">
    <location>
        <begin position="76"/>
        <end position="98"/>
    </location>
</feature>
<gene>
    <name evidence="2" type="ORF">SAMN04488548_1342788</name>
</gene>